<organism evidence="2 3">
    <name type="scientific">Chiloscyllium punctatum</name>
    <name type="common">Brownbanded bambooshark</name>
    <name type="synonym">Hemiscyllium punctatum</name>
    <dbReference type="NCBI Taxonomy" id="137246"/>
    <lineage>
        <taxon>Eukaryota</taxon>
        <taxon>Metazoa</taxon>
        <taxon>Chordata</taxon>
        <taxon>Craniata</taxon>
        <taxon>Vertebrata</taxon>
        <taxon>Chondrichthyes</taxon>
        <taxon>Elasmobranchii</taxon>
        <taxon>Galeomorphii</taxon>
        <taxon>Galeoidea</taxon>
        <taxon>Orectolobiformes</taxon>
        <taxon>Hemiscylliidae</taxon>
        <taxon>Chiloscyllium</taxon>
    </lineage>
</organism>
<feature type="non-terminal residue" evidence="2">
    <location>
        <position position="94"/>
    </location>
</feature>
<accession>A0A401TXT9</accession>
<sequence length="94" mass="10713">MVPWTGESWVRGYRGEESPRPEGIMGRSVPDQRLSWGGESQTRGNVGRRVPYQRVSRGGELRTRGYRMEESPRPDGIVGWRVRVQKVSWTGEPG</sequence>
<proteinExistence type="predicted"/>
<evidence type="ECO:0000313" key="2">
    <source>
        <dbReference type="EMBL" id="GCC47467.1"/>
    </source>
</evidence>
<feature type="region of interest" description="Disordered" evidence="1">
    <location>
        <begin position="1"/>
        <end position="72"/>
    </location>
</feature>
<dbReference type="Proteomes" id="UP000287033">
    <property type="component" value="Unassembled WGS sequence"/>
</dbReference>
<dbReference type="EMBL" id="BEZZ01211689">
    <property type="protein sequence ID" value="GCC47467.1"/>
    <property type="molecule type" value="Genomic_DNA"/>
</dbReference>
<feature type="compositionally biased region" description="Basic and acidic residues" evidence="1">
    <location>
        <begin position="57"/>
        <end position="72"/>
    </location>
</feature>
<protein>
    <submittedName>
        <fullName evidence="2">Uncharacterized protein</fullName>
    </submittedName>
</protein>
<keyword evidence="3" id="KW-1185">Reference proteome</keyword>
<reference evidence="2 3" key="1">
    <citation type="journal article" date="2018" name="Nat. Ecol. Evol.">
        <title>Shark genomes provide insights into elasmobranch evolution and the origin of vertebrates.</title>
        <authorList>
            <person name="Hara Y"/>
            <person name="Yamaguchi K"/>
            <person name="Onimaru K"/>
            <person name="Kadota M"/>
            <person name="Koyanagi M"/>
            <person name="Keeley SD"/>
            <person name="Tatsumi K"/>
            <person name="Tanaka K"/>
            <person name="Motone F"/>
            <person name="Kageyama Y"/>
            <person name="Nozu R"/>
            <person name="Adachi N"/>
            <person name="Nishimura O"/>
            <person name="Nakagawa R"/>
            <person name="Tanegashima C"/>
            <person name="Kiyatake I"/>
            <person name="Matsumoto R"/>
            <person name="Murakumo K"/>
            <person name="Nishida K"/>
            <person name="Terakita A"/>
            <person name="Kuratani S"/>
            <person name="Sato K"/>
            <person name="Hyodo S Kuraku.S."/>
        </authorList>
    </citation>
    <scope>NUCLEOTIDE SEQUENCE [LARGE SCALE GENOMIC DNA]</scope>
</reference>
<name>A0A401TXT9_CHIPU</name>
<evidence type="ECO:0000256" key="1">
    <source>
        <dbReference type="SAM" id="MobiDB-lite"/>
    </source>
</evidence>
<evidence type="ECO:0000313" key="3">
    <source>
        <dbReference type="Proteomes" id="UP000287033"/>
    </source>
</evidence>
<dbReference type="AlphaFoldDB" id="A0A401TXT9"/>
<comment type="caution">
    <text evidence="2">The sequence shown here is derived from an EMBL/GenBank/DDBJ whole genome shotgun (WGS) entry which is preliminary data.</text>
</comment>
<gene>
    <name evidence="2" type="ORF">chiPu_0031521</name>
</gene>